<dbReference type="AlphaFoldDB" id="A0A6N2MMX0"/>
<protein>
    <submittedName>
        <fullName evidence="2">Uncharacterized protein</fullName>
    </submittedName>
</protein>
<evidence type="ECO:0000313" key="2">
    <source>
        <dbReference type="EMBL" id="VFU55644.1"/>
    </source>
</evidence>
<proteinExistence type="predicted"/>
<feature type="transmembrane region" description="Helical" evidence="1">
    <location>
        <begin position="54"/>
        <end position="75"/>
    </location>
</feature>
<sequence length="76" mass="8647">MSLAFGSMQEDERRQSGTTVHCRWHYRLARANKITALSFAAATSNRQADNTDTAASLFFSLLDFHMYIAFTLLAWL</sequence>
<keyword evidence="1" id="KW-0812">Transmembrane</keyword>
<gene>
    <name evidence="2" type="ORF">SVIM_LOCUS395967</name>
</gene>
<keyword evidence="1" id="KW-1133">Transmembrane helix</keyword>
<keyword evidence="1" id="KW-0472">Membrane</keyword>
<dbReference type="EMBL" id="CAADRP010001896">
    <property type="protein sequence ID" value="VFU55644.1"/>
    <property type="molecule type" value="Genomic_DNA"/>
</dbReference>
<organism evidence="2">
    <name type="scientific">Salix viminalis</name>
    <name type="common">Common osier</name>
    <name type="synonym">Basket willow</name>
    <dbReference type="NCBI Taxonomy" id="40686"/>
    <lineage>
        <taxon>Eukaryota</taxon>
        <taxon>Viridiplantae</taxon>
        <taxon>Streptophyta</taxon>
        <taxon>Embryophyta</taxon>
        <taxon>Tracheophyta</taxon>
        <taxon>Spermatophyta</taxon>
        <taxon>Magnoliopsida</taxon>
        <taxon>eudicotyledons</taxon>
        <taxon>Gunneridae</taxon>
        <taxon>Pentapetalae</taxon>
        <taxon>rosids</taxon>
        <taxon>fabids</taxon>
        <taxon>Malpighiales</taxon>
        <taxon>Salicaceae</taxon>
        <taxon>Saliceae</taxon>
        <taxon>Salix</taxon>
    </lineage>
</organism>
<reference evidence="2" key="1">
    <citation type="submission" date="2019-03" db="EMBL/GenBank/DDBJ databases">
        <authorList>
            <person name="Mank J."/>
            <person name="Almeida P."/>
        </authorList>
    </citation>
    <scope>NUCLEOTIDE SEQUENCE</scope>
    <source>
        <strain evidence="2">78183</strain>
    </source>
</reference>
<name>A0A6N2MMX0_SALVM</name>
<evidence type="ECO:0000256" key="1">
    <source>
        <dbReference type="SAM" id="Phobius"/>
    </source>
</evidence>
<accession>A0A6N2MMX0</accession>